<evidence type="ECO:0000256" key="5">
    <source>
        <dbReference type="ARBA" id="ARBA00022929"/>
    </source>
</evidence>
<dbReference type="Pfam" id="PF00765">
    <property type="entry name" value="Autoind_synth"/>
    <property type="match status" value="1"/>
</dbReference>
<evidence type="ECO:0000256" key="4">
    <source>
        <dbReference type="ARBA" id="ARBA00022691"/>
    </source>
</evidence>
<sequence length="287" mass="30532">MSHIIAGRLDDLPSDVRHHLGIFRHKVFIQRLHWEIPSVPEDATSEWDEFDDGRTVHLVALASGEEVCGCARLMPTTGPYLLRDIFPALAGSSPPPASPSVWELSRFAGSGMTDHRTGTVSGMPLFPYALALVASFGATRVIGVVSRSVARLYRRFGLDLRDIAAGAPPHHPEFLACTIELTSATFAKLRCDADDLLGSIAWFGDRYSCSARSRPLAEGPGPHRAFPGVASCTALADTPSTIASDPLPMNITAPPPGGGNDAGCPPASPNPAGSPTRMSAHFVRPLH</sequence>
<keyword evidence="2 7" id="KW-0673">Quorum sensing</keyword>
<dbReference type="InterPro" id="IPR001690">
    <property type="entry name" value="Autoind_synthase"/>
</dbReference>
<reference evidence="10 11" key="1">
    <citation type="submission" date="2021-04" db="EMBL/GenBank/DDBJ databases">
        <authorList>
            <person name="Vanwijnsberghe S."/>
        </authorList>
    </citation>
    <scope>NUCLEOTIDE SEQUENCE [LARGE SCALE GENOMIC DNA]</scope>
    <source>
        <strain evidence="10 11">LMG 32171</strain>
    </source>
</reference>
<feature type="region of interest" description="Disordered" evidence="9">
    <location>
        <begin position="243"/>
        <end position="287"/>
    </location>
</feature>
<dbReference type="Proteomes" id="UP000789752">
    <property type="component" value="Unassembled WGS sequence"/>
</dbReference>
<dbReference type="PANTHER" id="PTHR39322">
    <property type="entry name" value="ACYL-HOMOSERINE-LACTONE SYNTHASE"/>
    <property type="match status" value="1"/>
</dbReference>
<dbReference type="PANTHER" id="PTHR39322:SF1">
    <property type="entry name" value="ISOVALERYL-HOMOSERINE LACTONE SYNTHASE"/>
    <property type="match status" value="1"/>
</dbReference>
<organism evidence="10 11">
    <name type="scientific">Paraburkholderia gardini</name>
    <dbReference type="NCBI Taxonomy" id="2823469"/>
    <lineage>
        <taxon>Bacteria</taxon>
        <taxon>Pseudomonadati</taxon>
        <taxon>Pseudomonadota</taxon>
        <taxon>Betaproteobacteria</taxon>
        <taxon>Burkholderiales</taxon>
        <taxon>Burkholderiaceae</taxon>
        <taxon>Paraburkholderia</taxon>
    </lineage>
</organism>
<accession>A0ABN7QWL3</accession>
<keyword evidence="11" id="KW-1185">Reference proteome</keyword>
<evidence type="ECO:0000256" key="8">
    <source>
        <dbReference type="RuleBase" id="RU361135"/>
    </source>
</evidence>
<evidence type="ECO:0000313" key="10">
    <source>
        <dbReference type="EMBL" id="CAG4913198.1"/>
    </source>
</evidence>
<evidence type="ECO:0000256" key="1">
    <source>
        <dbReference type="ARBA" id="ARBA00012340"/>
    </source>
</evidence>
<protein>
    <recommendedName>
        <fullName evidence="1 8">Acyl-homoserine-lactone synthase</fullName>
        <ecNumber evidence="1 8">2.3.1.184</ecNumber>
    </recommendedName>
    <alternativeName>
        <fullName evidence="8">Autoinducer synthesis protein</fullName>
    </alternativeName>
</protein>
<evidence type="ECO:0000256" key="3">
    <source>
        <dbReference type="ARBA" id="ARBA00022679"/>
    </source>
</evidence>
<dbReference type="EC" id="2.3.1.184" evidence="1 8"/>
<dbReference type="EMBL" id="CAJQYY010000025">
    <property type="protein sequence ID" value="CAG4913198.1"/>
    <property type="molecule type" value="Genomic_DNA"/>
</dbReference>
<evidence type="ECO:0000256" key="7">
    <source>
        <dbReference type="PROSITE-ProRule" id="PRU00533"/>
    </source>
</evidence>
<dbReference type="InterPro" id="IPR016181">
    <property type="entry name" value="Acyl_CoA_acyltransferase"/>
</dbReference>
<proteinExistence type="inferred from homology"/>
<keyword evidence="3 8" id="KW-0808">Transferase</keyword>
<comment type="caution">
    <text evidence="10">The sequence shown here is derived from an EMBL/GenBank/DDBJ whole genome shotgun (WGS) entry which is preliminary data.</text>
</comment>
<keyword evidence="4 8" id="KW-0949">S-adenosyl-L-methionine</keyword>
<dbReference type="RefSeq" id="WP_228981389.1">
    <property type="nucleotide sequence ID" value="NZ_CAJQYY010000025.1"/>
</dbReference>
<dbReference type="SUPFAM" id="SSF55729">
    <property type="entry name" value="Acyl-CoA N-acyltransferases (Nat)"/>
    <property type="match status" value="1"/>
</dbReference>
<dbReference type="PROSITE" id="PS00949">
    <property type="entry name" value="AUTOINDUCER_SYNTH_1"/>
    <property type="match status" value="1"/>
</dbReference>
<name>A0ABN7QWL3_9BURK</name>
<keyword evidence="5 7" id="KW-0071">Autoinducer synthesis</keyword>
<dbReference type="PROSITE" id="PS51187">
    <property type="entry name" value="AUTOINDUCER_SYNTH_2"/>
    <property type="match status" value="1"/>
</dbReference>
<evidence type="ECO:0000256" key="6">
    <source>
        <dbReference type="ARBA" id="ARBA00048576"/>
    </source>
</evidence>
<evidence type="ECO:0000313" key="11">
    <source>
        <dbReference type="Proteomes" id="UP000789752"/>
    </source>
</evidence>
<dbReference type="Gene3D" id="3.40.630.30">
    <property type="match status" value="1"/>
</dbReference>
<evidence type="ECO:0000256" key="9">
    <source>
        <dbReference type="SAM" id="MobiDB-lite"/>
    </source>
</evidence>
<gene>
    <name evidence="10" type="ORF">R54767_03974</name>
</gene>
<comment type="catalytic activity">
    <reaction evidence="6 8">
        <text>a fatty acyl-[ACP] + S-adenosyl-L-methionine = an N-acyl-L-homoserine lactone + S-methyl-5'-thioadenosine + holo-[ACP] + H(+)</text>
        <dbReference type="Rhea" id="RHEA:10096"/>
        <dbReference type="Rhea" id="RHEA-COMP:9685"/>
        <dbReference type="Rhea" id="RHEA-COMP:14125"/>
        <dbReference type="ChEBI" id="CHEBI:15378"/>
        <dbReference type="ChEBI" id="CHEBI:17509"/>
        <dbReference type="ChEBI" id="CHEBI:55474"/>
        <dbReference type="ChEBI" id="CHEBI:59789"/>
        <dbReference type="ChEBI" id="CHEBI:64479"/>
        <dbReference type="ChEBI" id="CHEBI:138651"/>
        <dbReference type="EC" id="2.3.1.184"/>
    </reaction>
</comment>
<comment type="similarity">
    <text evidence="7 8">Belongs to the autoinducer synthase family.</text>
</comment>
<evidence type="ECO:0000256" key="2">
    <source>
        <dbReference type="ARBA" id="ARBA00022654"/>
    </source>
</evidence>
<dbReference type="PRINTS" id="PR01549">
    <property type="entry name" value="AUTOINDCRSYN"/>
</dbReference>
<dbReference type="InterPro" id="IPR018311">
    <property type="entry name" value="Autoind_synth_CS"/>
</dbReference>